<feature type="compositionally biased region" description="Basic and acidic residues" evidence="1">
    <location>
        <begin position="746"/>
        <end position="755"/>
    </location>
</feature>
<reference evidence="4" key="2">
    <citation type="submission" date="2021-04" db="EMBL/GenBank/DDBJ databases">
        <authorList>
            <person name="Gilroy R."/>
        </authorList>
    </citation>
    <scope>NUCLEOTIDE SEQUENCE</scope>
    <source>
        <strain evidence="4">CHK199-9574</strain>
    </source>
</reference>
<accession>A0A9D1Z8P1</accession>
<feature type="region of interest" description="Disordered" evidence="1">
    <location>
        <begin position="743"/>
        <end position="762"/>
    </location>
</feature>
<feature type="transmembrane region" description="Helical" evidence="2">
    <location>
        <begin position="710"/>
        <end position="732"/>
    </location>
</feature>
<gene>
    <name evidence="4" type="ORF">H9728_03495</name>
</gene>
<keyword evidence="2" id="KW-1133">Transmembrane helix</keyword>
<proteinExistence type="predicted"/>
<evidence type="ECO:0000313" key="4">
    <source>
        <dbReference type="EMBL" id="HIY78087.1"/>
    </source>
</evidence>
<organism evidence="4 5">
    <name type="scientific">Candidatus Borkfalkia excrementavium</name>
    <dbReference type="NCBI Taxonomy" id="2838505"/>
    <lineage>
        <taxon>Bacteria</taxon>
        <taxon>Bacillati</taxon>
        <taxon>Bacillota</taxon>
        <taxon>Clostridia</taxon>
        <taxon>Christensenellales</taxon>
        <taxon>Christensenellaceae</taxon>
        <taxon>Candidatus Borkfalkia</taxon>
    </lineage>
</organism>
<sequence>MGIKKFKIQLLSLFAVFVLAVAALCFTLAYSAPIGADAATYTPSNIFGTTAATSVTDQGYVAYNLYEGSSIYYRKNLALKWYQAEQPEGDAAADLFKGTEKYFELEFSLGAEYHFNSFSVTMEAGQFVSSKDGKSSNKITFTVDNGALKASVNDGTSHEFSENTVTEGESQVSVIKVAFTGESNGEYTVTVNGTNVGVFENIGKFYAQYAASTADTPITPLTFKVDEFAQGQTEQLLVIRSLNGQSLALNDSGSVEDTEAPVLVVNSDVRQFMLGAELDFDYVVIDVLDSSVTTTRYYYGYDAENPRVAIDSEDTNYERMDSNAVFFEKDLPSIDSDGTGYLSVAFNLDDGDNDAYYFIEWYAAASDSGNTSGFIEDDYGYIKVVKPDSDAAPSYTFNDTTAENDAEGNPSTVGANDIADYQKLVNQAAVQDDGTTSIQVGSGAYFYLPSLKAYITDATCGYTDMQFDIYYRTPKSDTQSLTGLAYDELEIELTAEGKYEFRIVPTNTFGNAIIAHELKDGVPQTIPVTEITSSNVWDLAEIPTFTFTVKYNGVAIEEPEEADDGYIDVTYTSDGFEIISLEDDYNKIKKEYKLYYLEVNASYAGRTISKEDLKNSLMNMSETGECEYGTWRMIEEENADEDEDYGDNVYAWNPSSALSFIPQETGYYGITVSAKDQGMTTAAANEAVVISVSSEADVLPGETYWLQNNILSVVFMCIGGVCLIGIVVLLLIKPKDKKVVSVKNGGEAEQKQSLKEKRKKRK</sequence>
<reference evidence="4" key="1">
    <citation type="journal article" date="2021" name="PeerJ">
        <title>Extensive microbial diversity within the chicken gut microbiome revealed by metagenomics and culture.</title>
        <authorList>
            <person name="Gilroy R."/>
            <person name="Ravi A."/>
            <person name="Getino M."/>
            <person name="Pursley I."/>
            <person name="Horton D.L."/>
            <person name="Alikhan N.F."/>
            <person name="Baker D."/>
            <person name="Gharbi K."/>
            <person name="Hall N."/>
            <person name="Watson M."/>
            <person name="Adriaenssens E.M."/>
            <person name="Foster-Nyarko E."/>
            <person name="Jarju S."/>
            <person name="Secka A."/>
            <person name="Antonio M."/>
            <person name="Oren A."/>
            <person name="Chaudhuri R.R."/>
            <person name="La Ragione R."/>
            <person name="Hildebrand F."/>
            <person name="Pallen M.J."/>
        </authorList>
    </citation>
    <scope>NUCLEOTIDE SEQUENCE</scope>
    <source>
        <strain evidence="4">CHK199-9574</strain>
    </source>
</reference>
<feature type="chain" id="PRO_5039183732" description="PA14 domain-containing protein" evidence="3">
    <location>
        <begin position="32"/>
        <end position="762"/>
    </location>
</feature>
<keyword evidence="2" id="KW-0812">Transmembrane</keyword>
<evidence type="ECO:0000256" key="1">
    <source>
        <dbReference type="SAM" id="MobiDB-lite"/>
    </source>
</evidence>
<evidence type="ECO:0000256" key="3">
    <source>
        <dbReference type="SAM" id="SignalP"/>
    </source>
</evidence>
<keyword evidence="2" id="KW-0472">Membrane</keyword>
<feature type="signal peptide" evidence="3">
    <location>
        <begin position="1"/>
        <end position="31"/>
    </location>
</feature>
<comment type="caution">
    <text evidence="4">The sequence shown here is derived from an EMBL/GenBank/DDBJ whole genome shotgun (WGS) entry which is preliminary data.</text>
</comment>
<protein>
    <recommendedName>
        <fullName evidence="6">PA14 domain-containing protein</fullName>
    </recommendedName>
</protein>
<name>A0A9D1Z8P1_9FIRM</name>
<evidence type="ECO:0008006" key="6">
    <source>
        <dbReference type="Google" id="ProtNLM"/>
    </source>
</evidence>
<dbReference type="Proteomes" id="UP000824135">
    <property type="component" value="Unassembled WGS sequence"/>
</dbReference>
<evidence type="ECO:0000256" key="2">
    <source>
        <dbReference type="SAM" id="Phobius"/>
    </source>
</evidence>
<evidence type="ECO:0000313" key="5">
    <source>
        <dbReference type="Proteomes" id="UP000824135"/>
    </source>
</evidence>
<keyword evidence="3" id="KW-0732">Signal</keyword>
<dbReference type="AlphaFoldDB" id="A0A9D1Z8P1"/>
<dbReference type="EMBL" id="DXCO01000027">
    <property type="protein sequence ID" value="HIY78087.1"/>
    <property type="molecule type" value="Genomic_DNA"/>
</dbReference>